<dbReference type="EMBL" id="GBXM01039807">
    <property type="protein sequence ID" value="JAH68770.1"/>
    <property type="molecule type" value="Transcribed_RNA"/>
</dbReference>
<dbReference type="EMBL" id="GBXM01027617">
    <property type="protein sequence ID" value="JAH80960.1"/>
    <property type="molecule type" value="Transcribed_RNA"/>
</dbReference>
<protein>
    <submittedName>
        <fullName evidence="1">Uncharacterized protein</fullName>
    </submittedName>
</protein>
<name>A0A0E9VUG2_ANGAN</name>
<organism evidence="1">
    <name type="scientific">Anguilla anguilla</name>
    <name type="common">European freshwater eel</name>
    <name type="synonym">Muraena anguilla</name>
    <dbReference type="NCBI Taxonomy" id="7936"/>
    <lineage>
        <taxon>Eukaryota</taxon>
        <taxon>Metazoa</taxon>
        <taxon>Chordata</taxon>
        <taxon>Craniata</taxon>
        <taxon>Vertebrata</taxon>
        <taxon>Euteleostomi</taxon>
        <taxon>Actinopterygii</taxon>
        <taxon>Neopterygii</taxon>
        <taxon>Teleostei</taxon>
        <taxon>Anguilliformes</taxon>
        <taxon>Anguillidae</taxon>
        <taxon>Anguilla</taxon>
    </lineage>
</organism>
<reference evidence="1" key="1">
    <citation type="submission" date="2014-11" db="EMBL/GenBank/DDBJ databases">
        <authorList>
            <person name="Amaro Gonzalez C."/>
        </authorList>
    </citation>
    <scope>NUCLEOTIDE SEQUENCE</scope>
</reference>
<accession>A0A0E9VUG2</accession>
<evidence type="ECO:0000313" key="1">
    <source>
        <dbReference type="EMBL" id="JAH80960.1"/>
    </source>
</evidence>
<sequence>MKTQTAFRIFCANAS</sequence>
<proteinExistence type="predicted"/>
<reference evidence="1" key="2">
    <citation type="journal article" date="2015" name="Fish Shellfish Immunol.">
        <title>Early steps in the European eel (Anguilla anguilla)-Vibrio vulnificus interaction in the gills: Role of the RtxA13 toxin.</title>
        <authorList>
            <person name="Callol A."/>
            <person name="Pajuelo D."/>
            <person name="Ebbesson L."/>
            <person name="Teles M."/>
            <person name="MacKenzie S."/>
            <person name="Amaro C."/>
        </authorList>
    </citation>
    <scope>NUCLEOTIDE SEQUENCE</scope>
</reference>